<dbReference type="STRING" id="1220579.GCA_001571345_03376"/>
<evidence type="ECO:0000256" key="2">
    <source>
        <dbReference type="ARBA" id="ARBA00008208"/>
    </source>
</evidence>
<feature type="transmembrane region" description="Helical" evidence="11">
    <location>
        <begin position="39"/>
        <end position="60"/>
    </location>
</feature>
<accession>A0A318PGS9</accession>
<dbReference type="InterPro" id="IPR031381">
    <property type="entry name" value="YtcA"/>
</dbReference>
<dbReference type="Pfam" id="PF17090">
    <property type="entry name" value="Ytca"/>
    <property type="match status" value="1"/>
</dbReference>
<evidence type="ECO:0000256" key="9">
    <source>
        <dbReference type="ARBA" id="ARBA00023139"/>
    </source>
</evidence>
<evidence type="ECO:0000256" key="7">
    <source>
        <dbReference type="ARBA" id="ARBA00022989"/>
    </source>
</evidence>
<dbReference type="EMBL" id="NKUC01000110">
    <property type="protein sequence ID" value="PYD55358.1"/>
    <property type="molecule type" value="Genomic_DNA"/>
</dbReference>
<keyword evidence="13" id="KW-1185">Reference proteome</keyword>
<dbReference type="Proteomes" id="UP000248257">
    <property type="component" value="Unassembled WGS sequence"/>
</dbReference>
<dbReference type="GO" id="GO:0016020">
    <property type="term" value="C:membrane"/>
    <property type="evidence" value="ECO:0007669"/>
    <property type="project" value="UniProtKB-SubCell"/>
</dbReference>
<keyword evidence="6" id="KW-0732">Signal</keyword>
<evidence type="ECO:0000256" key="5">
    <source>
        <dbReference type="ARBA" id="ARBA00022692"/>
    </source>
</evidence>
<organism evidence="12 13">
    <name type="scientific">Komagataeibacter xylinus</name>
    <name type="common">Gluconacetobacter xylinus</name>
    <dbReference type="NCBI Taxonomy" id="28448"/>
    <lineage>
        <taxon>Bacteria</taxon>
        <taxon>Pseudomonadati</taxon>
        <taxon>Pseudomonadota</taxon>
        <taxon>Alphaproteobacteria</taxon>
        <taxon>Acetobacterales</taxon>
        <taxon>Acetobacteraceae</taxon>
        <taxon>Komagataeibacter</taxon>
    </lineage>
</organism>
<keyword evidence="8 11" id="KW-0472">Membrane</keyword>
<keyword evidence="4" id="KW-1003">Cell membrane</keyword>
<keyword evidence="10" id="KW-0449">Lipoprotein</keyword>
<keyword evidence="7 11" id="KW-1133">Transmembrane helix</keyword>
<evidence type="ECO:0000256" key="3">
    <source>
        <dbReference type="ARBA" id="ARBA00021237"/>
    </source>
</evidence>
<dbReference type="RefSeq" id="WP_051671960.1">
    <property type="nucleotide sequence ID" value="NZ_CBCRXN010000121.1"/>
</dbReference>
<evidence type="ECO:0000256" key="8">
    <source>
        <dbReference type="ARBA" id="ARBA00023136"/>
    </source>
</evidence>
<proteinExistence type="inferred from homology"/>
<reference evidence="12 13" key="1">
    <citation type="submission" date="2017-07" db="EMBL/GenBank/DDBJ databases">
        <title>A draft genome sequence of Komagataeibacter xylinus LMG 1515.</title>
        <authorList>
            <person name="Skraban J."/>
            <person name="Cleenwerck I."/>
            <person name="Vandamme P."/>
            <person name="Trcek J."/>
        </authorList>
    </citation>
    <scope>NUCLEOTIDE SEQUENCE [LARGE SCALE GENOMIC DNA]</scope>
    <source>
        <strain evidence="12 13">LMG 1515</strain>
    </source>
</reference>
<comment type="caution">
    <text evidence="12">The sequence shown here is derived from an EMBL/GenBank/DDBJ whole genome shotgun (WGS) entry which is preliminary data.</text>
</comment>
<gene>
    <name evidence="12" type="ORF">CFR75_17085</name>
</gene>
<evidence type="ECO:0000256" key="1">
    <source>
        <dbReference type="ARBA" id="ARBA00004141"/>
    </source>
</evidence>
<dbReference type="OrthoDB" id="5958921at2"/>
<evidence type="ECO:0000256" key="11">
    <source>
        <dbReference type="SAM" id="Phobius"/>
    </source>
</evidence>
<comment type="subcellular location">
    <subcellularLocation>
        <location evidence="1">Membrane</location>
        <topology evidence="1">Multi-pass membrane protein</topology>
    </subcellularLocation>
</comment>
<evidence type="ECO:0000313" key="12">
    <source>
        <dbReference type="EMBL" id="PYD55358.1"/>
    </source>
</evidence>
<evidence type="ECO:0000313" key="13">
    <source>
        <dbReference type="Proteomes" id="UP000248257"/>
    </source>
</evidence>
<sequence length="95" mass="9385">MSAPSLFRLGRVIGGAGLCVIPFLTACTAAPAQNIAGSFFPSWLLCAAGGALGAVATRAALGATGIGTGVPFPLLTYPAIAGSITLALWLVLFGH</sequence>
<protein>
    <recommendedName>
        <fullName evidence="3">Uncharacterized protein YtcA</fullName>
    </recommendedName>
</protein>
<keyword evidence="9" id="KW-0564">Palmitate</keyword>
<comment type="similarity">
    <text evidence="2">Belongs to the YtcA family.</text>
</comment>
<evidence type="ECO:0000256" key="10">
    <source>
        <dbReference type="ARBA" id="ARBA00023288"/>
    </source>
</evidence>
<dbReference type="AlphaFoldDB" id="A0A318PGS9"/>
<keyword evidence="5 11" id="KW-0812">Transmembrane</keyword>
<feature type="transmembrane region" description="Helical" evidence="11">
    <location>
        <begin position="72"/>
        <end position="92"/>
    </location>
</feature>
<name>A0A318PGS9_KOMXY</name>
<evidence type="ECO:0000256" key="4">
    <source>
        <dbReference type="ARBA" id="ARBA00022475"/>
    </source>
</evidence>
<evidence type="ECO:0000256" key="6">
    <source>
        <dbReference type="ARBA" id="ARBA00022729"/>
    </source>
</evidence>